<evidence type="ECO:0000313" key="1">
    <source>
        <dbReference type="EMBL" id="CEI41859.1"/>
    </source>
</evidence>
<proteinExistence type="predicted"/>
<dbReference type="Proteomes" id="UP000245910">
    <property type="component" value="Chromosome IIII"/>
</dbReference>
<organism evidence="1 2">
    <name type="scientific">Fusarium venenatum</name>
    <dbReference type="NCBI Taxonomy" id="56646"/>
    <lineage>
        <taxon>Eukaryota</taxon>
        <taxon>Fungi</taxon>
        <taxon>Dikarya</taxon>
        <taxon>Ascomycota</taxon>
        <taxon>Pezizomycotina</taxon>
        <taxon>Sordariomycetes</taxon>
        <taxon>Hypocreomycetidae</taxon>
        <taxon>Hypocreales</taxon>
        <taxon>Nectriaceae</taxon>
        <taxon>Fusarium</taxon>
    </lineage>
</organism>
<dbReference type="EMBL" id="LN649232">
    <property type="protein sequence ID" value="CEI41859.1"/>
    <property type="molecule type" value="Genomic_DNA"/>
</dbReference>
<evidence type="ECO:0000313" key="2">
    <source>
        <dbReference type="Proteomes" id="UP000245910"/>
    </source>
</evidence>
<dbReference type="AlphaFoldDB" id="A0A2L2SY49"/>
<accession>A0A2L2SY49</accession>
<name>A0A2L2SY49_9HYPO</name>
<reference evidence="2" key="1">
    <citation type="submission" date="2014-10" db="EMBL/GenBank/DDBJ databases">
        <authorList>
            <person name="King R."/>
        </authorList>
    </citation>
    <scope>NUCLEOTIDE SEQUENCE [LARGE SCALE GENOMIC DNA]</scope>
    <source>
        <strain evidence="2">A3/5</strain>
    </source>
</reference>
<sequence>MSNQLHTRRYEICVMENIIKCAVPYR</sequence>
<protein>
    <submittedName>
        <fullName evidence="1">Uncharacterized protein</fullName>
    </submittedName>
</protein>
<keyword evidence="2" id="KW-1185">Reference proteome</keyword>